<reference evidence="13" key="1">
    <citation type="submission" date="2025-08" db="UniProtKB">
        <authorList>
            <consortium name="RefSeq"/>
        </authorList>
    </citation>
    <scope>IDENTIFICATION</scope>
    <source>
        <tissue evidence="13">Tentacle</tissue>
    </source>
</reference>
<accession>A0A6P8HPH8</accession>
<evidence type="ECO:0000256" key="6">
    <source>
        <dbReference type="ARBA" id="ARBA00039116"/>
    </source>
</evidence>
<protein>
    <recommendedName>
        <fullName evidence="7">Acetylserotonin O-methyltransferase</fullName>
        <ecNumber evidence="6">2.1.1.4</ecNumber>
    </recommendedName>
    <alternativeName>
        <fullName evidence="8">Hydroxyindole O-methyltransferase</fullName>
    </alternativeName>
</protein>
<organism evidence="12 13">
    <name type="scientific">Actinia tenebrosa</name>
    <name type="common">Australian red waratah sea anemone</name>
    <dbReference type="NCBI Taxonomy" id="6105"/>
    <lineage>
        <taxon>Eukaryota</taxon>
        <taxon>Metazoa</taxon>
        <taxon>Cnidaria</taxon>
        <taxon>Anthozoa</taxon>
        <taxon>Hexacorallia</taxon>
        <taxon>Actiniaria</taxon>
        <taxon>Actiniidae</taxon>
        <taxon>Actinia</taxon>
    </lineage>
</organism>
<dbReference type="GO" id="GO:0017096">
    <property type="term" value="F:acetylserotonin O-methyltransferase activity"/>
    <property type="evidence" value="ECO:0007669"/>
    <property type="project" value="UniProtKB-EC"/>
</dbReference>
<dbReference type="Pfam" id="PF08100">
    <property type="entry name" value="Dimerisation"/>
    <property type="match status" value="1"/>
</dbReference>
<dbReference type="GO" id="GO:0046983">
    <property type="term" value="F:protein dimerization activity"/>
    <property type="evidence" value="ECO:0007669"/>
    <property type="project" value="InterPro"/>
</dbReference>
<feature type="domain" description="O-methyltransferase C-terminal" evidence="10">
    <location>
        <begin position="149"/>
        <end position="365"/>
    </location>
</feature>
<dbReference type="RefSeq" id="XP_031554542.1">
    <property type="nucleotide sequence ID" value="XM_031698682.1"/>
</dbReference>
<dbReference type="InterPro" id="IPR029063">
    <property type="entry name" value="SAM-dependent_MTases_sf"/>
</dbReference>
<name>A0A6P8HPH8_ACTTE</name>
<evidence type="ECO:0000256" key="7">
    <source>
        <dbReference type="ARBA" id="ARBA00040730"/>
    </source>
</evidence>
<evidence type="ECO:0000256" key="5">
    <source>
        <dbReference type="ARBA" id="ARBA00037645"/>
    </source>
</evidence>
<dbReference type="GeneID" id="116291511"/>
<dbReference type="PANTHER" id="PTHR43712">
    <property type="entry name" value="PUTATIVE (AFU_ORTHOLOGUE AFUA_4G14580)-RELATED"/>
    <property type="match status" value="1"/>
</dbReference>
<dbReference type="GO" id="GO:0032259">
    <property type="term" value="P:methylation"/>
    <property type="evidence" value="ECO:0007669"/>
    <property type="project" value="UniProtKB-KW"/>
</dbReference>
<dbReference type="Gene3D" id="1.10.10.10">
    <property type="entry name" value="Winged helix-like DNA-binding domain superfamily/Winged helix DNA-binding domain"/>
    <property type="match status" value="1"/>
</dbReference>
<dbReference type="Pfam" id="PF00891">
    <property type="entry name" value="Methyltransf_2"/>
    <property type="match status" value="1"/>
</dbReference>
<evidence type="ECO:0000256" key="2">
    <source>
        <dbReference type="ARBA" id="ARBA00022603"/>
    </source>
</evidence>
<comment type="function">
    <text evidence="5">Catalyzes the transfer of a methyl group onto N-acetylserotonin, producing melatonin (N-acetyl-5-methoxytryptamine).</text>
</comment>
<dbReference type="SUPFAM" id="SSF46785">
    <property type="entry name" value="Winged helix' DNA-binding domain"/>
    <property type="match status" value="1"/>
</dbReference>
<dbReference type="FunCoup" id="A0A6P8HPH8">
    <property type="interactions" value="503"/>
</dbReference>
<evidence type="ECO:0000313" key="12">
    <source>
        <dbReference type="Proteomes" id="UP000515163"/>
    </source>
</evidence>
<dbReference type="PANTHER" id="PTHR43712:SF2">
    <property type="entry name" value="O-METHYLTRANSFERASE CICE"/>
    <property type="match status" value="1"/>
</dbReference>
<dbReference type="CDD" id="cd02440">
    <property type="entry name" value="AdoMet_MTases"/>
    <property type="match status" value="1"/>
</dbReference>
<keyword evidence="4" id="KW-0949">S-adenosyl-L-methionine</keyword>
<dbReference type="AlphaFoldDB" id="A0A6P8HPH8"/>
<keyword evidence="2" id="KW-0489">Methyltransferase</keyword>
<evidence type="ECO:0000256" key="9">
    <source>
        <dbReference type="PIRSR" id="PIRSR005739-1"/>
    </source>
</evidence>
<feature type="active site" description="Proton acceptor" evidence="9">
    <location>
        <position position="292"/>
    </location>
</feature>
<dbReference type="InterPro" id="IPR036388">
    <property type="entry name" value="WH-like_DNA-bd_sf"/>
</dbReference>
<evidence type="ECO:0000259" key="10">
    <source>
        <dbReference type="Pfam" id="PF00891"/>
    </source>
</evidence>
<dbReference type="FunFam" id="3.40.50.150:FF:000146">
    <property type="entry name" value="Acetylserotonin O-methyltransferase"/>
    <property type="match status" value="1"/>
</dbReference>
<proteinExistence type="predicted"/>
<gene>
    <name evidence="13" type="primary">LOC116291511</name>
</gene>
<dbReference type="PIRSF" id="PIRSF005739">
    <property type="entry name" value="O-mtase"/>
    <property type="match status" value="1"/>
</dbReference>
<evidence type="ECO:0000313" key="13">
    <source>
        <dbReference type="RefSeq" id="XP_031554542.1"/>
    </source>
</evidence>
<evidence type="ECO:0000256" key="8">
    <source>
        <dbReference type="ARBA" id="ARBA00043054"/>
    </source>
</evidence>
<evidence type="ECO:0000256" key="1">
    <source>
        <dbReference type="ARBA" id="ARBA00011738"/>
    </source>
</evidence>
<dbReference type="InterPro" id="IPR016461">
    <property type="entry name" value="COMT-like"/>
</dbReference>
<dbReference type="KEGG" id="aten:116291511"/>
<dbReference type="FunFam" id="1.10.10.10:FF:000358">
    <property type="entry name" value="Acetylserotonin O-methyltransferase"/>
    <property type="match status" value="1"/>
</dbReference>
<dbReference type="OrthoDB" id="10267058at2759"/>
<dbReference type="InterPro" id="IPR012967">
    <property type="entry name" value="COMT_dimerisation"/>
</dbReference>
<keyword evidence="3" id="KW-0808">Transferase</keyword>
<keyword evidence="12" id="KW-1185">Reference proteome</keyword>
<dbReference type="Proteomes" id="UP000515163">
    <property type="component" value="Unplaced"/>
</dbReference>
<sequence>MKPDMTSSTRDAEEVHMNHALTNGYTNGYTLPHPKTSEPIPSRLTELMFGFCASQTLFAACELGIFDALYATVPLSAEDIAEKLSTNQDATCRILDALTGMEFLKKHQFASGPAKYSNMPIADRYLTSTSPESIKCSMAFGSNVLYNLFGNLQCAVREGQNQWERSFNRSSAEDFFKDVLATKEGCIRLMEGMRGTCRPAAKGVVKAFDLGSFEHMCDLGGCTGDVAYAACMVYPNTKITVLDLPPVVQNASHFRPSIHECPNQHNVTFVAGDFFEPTLPAADLYVLTHVLHDWGEAKIDALLSNVYKNLPSGGGLLIGELLLKEDKTGPLVGVLASLTMLVLCDKGARERSGQEYKQLLEKHGFVDVQYKYTGNSFMDAVFCRKP</sequence>
<dbReference type="PROSITE" id="PS51683">
    <property type="entry name" value="SAM_OMT_II"/>
    <property type="match status" value="1"/>
</dbReference>
<evidence type="ECO:0000259" key="11">
    <source>
        <dbReference type="Pfam" id="PF08100"/>
    </source>
</evidence>
<feature type="domain" description="O-methyltransferase dimerisation" evidence="11">
    <location>
        <begin position="46"/>
        <end position="128"/>
    </location>
</feature>
<dbReference type="InterPro" id="IPR001077">
    <property type="entry name" value="COMT_C"/>
</dbReference>
<dbReference type="EC" id="2.1.1.4" evidence="6"/>
<dbReference type="SUPFAM" id="SSF53335">
    <property type="entry name" value="S-adenosyl-L-methionine-dependent methyltransferases"/>
    <property type="match status" value="1"/>
</dbReference>
<comment type="subunit">
    <text evidence="1">Homodimer.</text>
</comment>
<dbReference type="InterPro" id="IPR036390">
    <property type="entry name" value="WH_DNA-bd_sf"/>
</dbReference>
<evidence type="ECO:0000256" key="4">
    <source>
        <dbReference type="ARBA" id="ARBA00022691"/>
    </source>
</evidence>
<dbReference type="InParanoid" id="A0A6P8HPH8"/>
<evidence type="ECO:0000256" key="3">
    <source>
        <dbReference type="ARBA" id="ARBA00022679"/>
    </source>
</evidence>
<dbReference type="Gene3D" id="3.40.50.150">
    <property type="entry name" value="Vaccinia Virus protein VP39"/>
    <property type="match status" value="1"/>
</dbReference>